<evidence type="ECO:0000313" key="1">
    <source>
        <dbReference type="EMBL" id="GIY93040.1"/>
    </source>
</evidence>
<gene>
    <name evidence="1" type="ORF">CEXT_107491</name>
</gene>
<proteinExistence type="predicted"/>
<reference evidence="1 2" key="1">
    <citation type="submission" date="2021-06" db="EMBL/GenBank/DDBJ databases">
        <title>Caerostris extrusa draft genome.</title>
        <authorList>
            <person name="Kono N."/>
            <person name="Arakawa K."/>
        </authorList>
    </citation>
    <scope>NUCLEOTIDE SEQUENCE [LARGE SCALE GENOMIC DNA]</scope>
</reference>
<sequence length="93" mass="10503">MQPVVIRASYLSIPGLLHSASIHELTDFDSVEMHLQSQQRTQKRSVTVETLTTHSFAVKHHASSGDATFEVIRWQGRSESHCQREGYLPSQRG</sequence>
<dbReference type="Proteomes" id="UP001054945">
    <property type="component" value="Unassembled WGS sequence"/>
</dbReference>
<protein>
    <submittedName>
        <fullName evidence="1">Uncharacterized protein</fullName>
    </submittedName>
</protein>
<accession>A0AAV4XDD2</accession>
<comment type="caution">
    <text evidence="1">The sequence shown here is derived from an EMBL/GenBank/DDBJ whole genome shotgun (WGS) entry which is preliminary data.</text>
</comment>
<name>A0AAV4XDD2_CAEEX</name>
<evidence type="ECO:0000313" key="2">
    <source>
        <dbReference type="Proteomes" id="UP001054945"/>
    </source>
</evidence>
<dbReference type="AlphaFoldDB" id="A0AAV4XDD2"/>
<dbReference type="EMBL" id="BPLR01000224">
    <property type="protein sequence ID" value="GIY93040.1"/>
    <property type="molecule type" value="Genomic_DNA"/>
</dbReference>
<keyword evidence="2" id="KW-1185">Reference proteome</keyword>
<organism evidence="1 2">
    <name type="scientific">Caerostris extrusa</name>
    <name type="common">Bark spider</name>
    <name type="synonym">Caerostris bankana</name>
    <dbReference type="NCBI Taxonomy" id="172846"/>
    <lineage>
        <taxon>Eukaryota</taxon>
        <taxon>Metazoa</taxon>
        <taxon>Ecdysozoa</taxon>
        <taxon>Arthropoda</taxon>
        <taxon>Chelicerata</taxon>
        <taxon>Arachnida</taxon>
        <taxon>Araneae</taxon>
        <taxon>Araneomorphae</taxon>
        <taxon>Entelegynae</taxon>
        <taxon>Araneoidea</taxon>
        <taxon>Araneidae</taxon>
        <taxon>Caerostris</taxon>
    </lineage>
</organism>